<dbReference type="GO" id="GO:0006355">
    <property type="term" value="P:regulation of DNA-templated transcription"/>
    <property type="evidence" value="ECO:0007669"/>
    <property type="project" value="InterPro"/>
</dbReference>
<accession>A0A9X8RLK9</accession>
<dbReference type="RefSeq" id="WP_021402197.1">
    <property type="nucleotide sequence ID" value="NZ_CP149699.1"/>
</dbReference>
<dbReference type="SMART" id="SM00421">
    <property type="entry name" value="HTH_LUXR"/>
    <property type="match status" value="1"/>
</dbReference>
<sequence>MALISGNFKGKIDNKSIWDYMHKLDYKLETLEERKKFIDELLNLKNIDELKFSDDEFWQEVFDKGICKANLNTIDVLWSETNISHFLEKVGTYLLAKDDKKEEKENIKVYDSYSEFKRSMQQEKKMRKHAEVVEFDVEDNENSNGKPVRILKNQKNFKLSPDIKISKKDRLKYSEIEDYYKYKQYLLNLKNDKEHRENLSKSINSNNVKLRIKKGGDIYRFAIKQLPLVQDDMLQVKLQKDKNIIWKAPLKDSCNDINIDCDLIDMFDPVHVKALLQILYNDNLIDEIALSKQDILNKIELTDTQKIILSLWEKGVTQNEIAKQLGIAQKNVNLHIDRIVNKFIDKYTEIYEDEYYYVYLVKGKYKKCSKCGEIKLIQRFDKNGKKGHKSICKACRQDGVQNRV</sequence>
<dbReference type="EMBL" id="FUPS01000014">
    <property type="protein sequence ID" value="SJT00224.1"/>
    <property type="molecule type" value="Genomic_DNA"/>
</dbReference>
<proteinExistence type="predicted"/>
<dbReference type="AlphaFoldDB" id="A0A9X8RLK9"/>
<organism evidence="2 3">
    <name type="scientific">Clostridioides difficile</name>
    <name type="common">Peptoclostridium difficile</name>
    <dbReference type="NCBI Taxonomy" id="1496"/>
    <lineage>
        <taxon>Bacteria</taxon>
        <taxon>Bacillati</taxon>
        <taxon>Bacillota</taxon>
        <taxon>Clostridia</taxon>
        <taxon>Peptostreptococcales</taxon>
        <taxon>Peptostreptococcaceae</taxon>
        <taxon>Clostridioides</taxon>
    </lineage>
</organism>
<dbReference type="Pfam" id="PF00196">
    <property type="entry name" value="GerE"/>
    <property type="match status" value="1"/>
</dbReference>
<name>A0A9X8RLK9_CLODI</name>
<dbReference type="GO" id="GO:0003677">
    <property type="term" value="F:DNA binding"/>
    <property type="evidence" value="ECO:0007669"/>
    <property type="project" value="InterPro"/>
</dbReference>
<comment type="caution">
    <text evidence="2">The sequence shown here is derived from an EMBL/GenBank/DDBJ whole genome shotgun (WGS) entry which is preliminary data.</text>
</comment>
<evidence type="ECO:0000313" key="3">
    <source>
        <dbReference type="Proteomes" id="UP000189137"/>
    </source>
</evidence>
<dbReference type="Gene3D" id="1.10.10.10">
    <property type="entry name" value="Winged helix-like DNA-binding domain superfamily/Winged helix DNA-binding domain"/>
    <property type="match status" value="1"/>
</dbReference>
<dbReference type="InterPro" id="IPR036388">
    <property type="entry name" value="WH-like_DNA-bd_sf"/>
</dbReference>
<dbReference type="SUPFAM" id="SSF46894">
    <property type="entry name" value="C-terminal effector domain of the bipartite response regulators"/>
    <property type="match status" value="1"/>
</dbReference>
<protein>
    <submittedName>
        <fullName evidence="2">Bacterial regulatory proteins, luxR family</fullName>
    </submittedName>
</protein>
<gene>
    <name evidence="2" type="ORF">SAMEA3375112_03396</name>
</gene>
<evidence type="ECO:0000313" key="2">
    <source>
        <dbReference type="EMBL" id="SJT00224.1"/>
    </source>
</evidence>
<dbReference type="Proteomes" id="UP000189137">
    <property type="component" value="Unassembled WGS sequence"/>
</dbReference>
<dbReference type="InterPro" id="IPR016032">
    <property type="entry name" value="Sig_transdc_resp-reg_C-effctor"/>
</dbReference>
<dbReference type="InterPro" id="IPR000792">
    <property type="entry name" value="Tscrpt_reg_LuxR_C"/>
</dbReference>
<feature type="domain" description="HTH luxR-type" evidence="1">
    <location>
        <begin position="298"/>
        <end position="347"/>
    </location>
</feature>
<reference evidence="2 3" key="1">
    <citation type="submission" date="2017-02" db="EMBL/GenBank/DDBJ databases">
        <authorList>
            <consortium name="Pathogen Informatics"/>
        </authorList>
    </citation>
    <scope>NUCLEOTIDE SEQUENCE [LARGE SCALE GENOMIC DNA]</scope>
    <source>
        <strain evidence="2 3">VRECD0157</strain>
    </source>
</reference>
<evidence type="ECO:0000259" key="1">
    <source>
        <dbReference type="SMART" id="SM00421"/>
    </source>
</evidence>